<evidence type="ECO:0000313" key="2">
    <source>
        <dbReference type="Proteomes" id="UP000265520"/>
    </source>
</evidence>
<dbReference type="GO" id="GO:0003723">
    <property type="term" value="F:RNA binding"/>
    <property type="evidence" value="ECO:0007669"/>
    <property type="project" value="InterPro"/>
</dbReference>
<dbReference type="Proteomes" id="UP000265520">
    <property type="component" value="Unassembled WGS sequence"/>
</dbReference>
<keyword evidence="1" id="KW-0540">Nuclease</keyword>
<dbReference type="AlphaFoldDB" id="A0A392NFF0"/>
<dbReference type="SUPFAM" id="SSF54791">
    <property type="entry name" value="Eukaryotic type KH-domain (KH-domain type I)"/>
    <property type="match status" value="1"/>
</dbReference>
<keyword evidence="1" id="KW-0378">Hydrolase</keyword>
<protein>
    <submittedName>
        <fullName evidence="1">3'-5' exonuclease</fullName>
    </submittedName>
</protein>
<dbReference type="InterPro" id="IPR036612">
    <property type="entry name" value="KH_dom_type_1_sf"/>
</dbReference>
<feature type="non-terminal residue" evidence="1">
    <location>
        <position position="67"/>
    </location>
</feature>
<sequence length="67" mass="7079">MLNIDGNGPEEEILSVLDVPPGKMGCIIAIKESCNAEILIGGPRGPPDKVFIIGPVQQVNKAEAILR</sequence>
<keyword evidence="1" id="KW-0269">Exonuclease</keyword>
<reference evidence="1 2" key="1">
    <citation type="journal article" date="2018" name="Front. Plant Sci.">
        <title>Red Clover (Trifolium pratense) and Zigzag Clover (T. medium) - A Picture of Genomic Similarities and Differences.</title>
        <authorList>
            <person name="Dluhosova J."/>
            <person name="Istvanek J."/>
            <person name="Nedelnik J."/>
            <person name="Repkova J."/>
        </authorList>
    </citation>
    <scope>NUCLEOTIDE SEQUENCE [LARGE SCALE GENOMIC DNA]</scope>
    <source>
        <strain evidence="2">cv. 10/8</strain>
        <tissue evidence="1">Leaf</tissue>
    </source>
</reference>
<name>A0A392NFF0_9FABA</name>
<evidence type="ECO:0000313" key="1">
    <source>
        <dbReference type="EMBL" id="MCH98586.1"/>
    </source>
</evidence>
<keyword evidence="2" id="KW-1185">Reference proteome</keyword>
<dbReference type="GO" id="GO:0004527">
    <property type="term" value="F:exonuclease activity"/>
    <property type="evidence" value="ECO:0007669"/>
    <property type="project" value="UniProtKB-KW"/>
</dbReference>
<comment type="caution">
    <text evidence="1">The sequence shown here is derived from an EMBL/GenBank/DDBJ whole genome shotgun (WGS) entry which is preliminary data.</text>
</comment>
<proteinExistence type="predicted"/>
<accession>A0A392NFF0</accession>
<dbReference type="EMBL" id="LXQA010038029">
    <property type="protein sequence ID" value="MCH98586.1"/>
    <property type="molecule type" value="Genomic_DNA"/>
</dbReference>
<organism evidence="1 2">
    <name type="scientific">Trifolium medium</name>
    <dbReference type="NCBI Taxonomy" id="97028"/>
    <lineage>
        <taxon>Eukaryota</taxon>
        <taxon>Viridiplantae</taxon>
        <taxon>Streptophyta</taxon>
        <taxon>Embryophyta</taxon>
        <taxon>Tracheophyta</taxon>
        <taxon>Spermatophyta</taxon>
        <taxon>Magnoliopsida</taxon>
        <taxon>eudicotyledons</taxon>
        <taxon>Gunneridae</taxon>
        <taxon>Pentapetalae</taxon>
        <taxon>rosids</taxon>
        <taxon>fabids</taxon>
        <taxon>Fabales</taxon>
        <taxon>Fabaceae</taxon>
        <taxon>Papilionoideae</taxon>
        <taxon>50 kb inversion clade</taxon>
        <taxon>NPAAA clade</taxon>
        <taxon>Hologalegina</taxon>
        <taxon>IRL clade</taxon>
        <taxon>Trifolieae</taxon>
        <taxon>Trifolium</taxon>
    </lineage>
</organism>